<feature type="domain" description="IclR-ED" evidence="5">
    <location>
        <begin position="72"/>
        <end position="254"/>
    </location>
</feature>
<keyword evidence="6" id="KW-1185">Reference proteome</keyword>
<dbReference type="PANTHER" id="PTHR30136:SF34">
    <property type="entry name" value="TRANSCRIPTIONAL REGULATOR"/>
    <property type="match status" value="1"/>
</dbReference>
<accession>A0A8B6X2G3</accession>
<dbReference type="GO" id="GO:0003700">
    <property type="term" value="F:DNA-binding transcription factor activity"/>
    <property type="evidence" value="ECO:0007669"/>
    <property type="project" value="TreeGrafter"/>
</dbReference>
<evidence type="ECO:0000256" key="2">
    <source>
        <dbReference type="ARBA" id="ARBA00023125"/>
    </source>
</evidence>
<dbReference type="Pfam" id="PF01614">
    <property type="entry name" value="IclR_C"/>
    <property type="match status" value="1"/>
</dbReference>
<dbReference type="Proteomes" id="UP000675920">
    <property type="component" value="Unplaced"/>
</dbReference>
<dbReference type="Gene3D" id="3.30.450.40">
    <property type="match status" value="1"/>
</dbReference>
<dbReference type="GO" id="GO:0003677">
    <property type="term" value="F:DNA binding"/>
    <property type="evidence" value="ECO:0007669"/>
    <property type="project" value="UniProtKB-KW"/>
</dbReference>
<reference evidence="7" key="3">
    <citation type="journal article" date="2022" name="FEMS Microbiol. Rev.">
        <title>A catalogue of signal molecules that interact with sensor kinases, chemoreceptors and transcriptional regulators.</title>
        <authorList>
            <person name="Matilla M.A."/>
            <person name="Velando F."/>
            <person name="Martin-Mora D."/>
            <person name="Monteagudo-Cascales E."/>
            <person name="Krell T."/>
        </authorList>
    </citation>
    <scope>NUCLEOTIDE SEQUENCE</scope>
</reference>
<evidence type="ECO:0000256" key="1">
    <source>
        <dbReference type="ARBA" id="ARBA00023015"/>
    </source>
</evidence>
<dbReference type="SUPFAM" id="SSF46785">
    <property type="entry name" value="Winged helix' DNA-binding domain"/>
    <property type="match status" value="1"/>
</dbReference>
<dbReference type="Gene3D" id="1.10.10.10">
    <property type="entry name" value="Winged helix-like DNA-binding domain superfamily/Winged helix DNA-binding domain"/>
    <property type="match status" value="1"/>
</dbReference>
<proteinExistence type="predicted"/>
<dbReference type="PROSITE" id="PS51077">
    <property type="entry name" value="HTH_ICLR"/>
    <property type="match status" value="1"/>
</dbReference>
<dbReference type="InterPro" id="IPR005471">
    <property type="entry name" value="Tscrpt_reg_IclR_N"/>
</dbReference>
<keyword evidence="1" id="KW-0805">Transcription regulation</keyword>
<dbReference type="InterPro" id="IPR014757">
    <property type="entry name" value="Tscrpt_reg_IclR_C"/>
</dbReference>
<dbReference type="SMART" id="SM00346">
    <property type="entry name" value="HTH_ICLR"/>
    <property type="match status" value="1"/>
</dbReference>
<evidence type="ECO:0000259" key="5">
    <source>
        <dbReference type="PROSITE" id="PS51078"/>
    </source>
</evidence>
<dbReference type="GO" id="GO:0045892">
    <property type="term" value="P:negative regulation of DNA-templated transcription"/>
    <property type="evidence" value="ECO:0007669"/>
    <property type="project" value="TreeGrafter"/>
</dbReference>
<dbReference type="OrthoDB" id="9807558at2"/>
<keyword evidence="3" id="KW-0804">Transcription</keyword>
<dbReference type="PROSITE" id="PS51078">
    <property type="entry name" value="ICLR_ED"/>
    <property type="match status" value="1"/>
</dbReference>
<feature type="domain" description="HTH iclR-type" evidence="4">
    <location>
        <begin position="11"/>
        <end position="71"/>
    </location>
</feature>
<name>A0A8B6X2G3_9BURK</name>
<reference evidence="7" key="2">
    <citation type="journal article" date="1991" name="Gene">
        <title>Primary structure of the intergenic region between aceK and iclR in the Escherichia coli chromosome.</title>
        <authorList>
            <person name="Galinier A."/>
            <person name="Bleicher F."/>
            <person name="Negre D."/>
            <person name="Perriere G."/>
            <person name="Duclos B."/>
            <person name="Cozzone A.J."/>
            <person name="Cortay J.C."/>
        </authorList>
    </citation>
    <scope>NUCLEOTIDE SEQUENCE</scope>
</reference>
<dbReference type="InterPro" id="IPR036388">
    <property type="entry name" value="WH-like_DNA-bd_sf"/>
</dbReference>
<dbReference type="PANTHER" id="PTHR30136">
    <property type="entry name" value="HELIX-TURN-HELIX TRANSCRIPTIONAL REGULATOR, ICLR FAMILY"/>
    <property type="match status" value="1"/>
</dbReference>
<evidence type="ECO:0000256" key="3">
    <source>
        <dbReference type="ARBA" id="ARBA00023163"/>
    </source>
</evidence>
<dbReference type="Pfam" id="PF09339">
    <property type="entry name" value="HTH_IclR"/>
    <property type="match status" value="1"/>
</dbReference>
<keyword evidence="2" id="KW-0238">DNA-binding</keyword>
<dbReference type="SUPFAM" id="SSF55781">
    <property type="entry name" value="GAF domain-like"/>
    <property type="match status" value="1"/>
</dbReference>
<reference evidence="7" key="4">
    <citation type="submission" date="2025-08" db="UniProtKB">
        <authorList>
            <consortium name="RefSeq"/>
        </authorList>
    </citation>
    <scope>IDENTIFICATION</scope>
</reference>
<evidence type="ECO:0000313" key="6">
    <source>
        <dbReference type="Proteomes" id="UP000675920"/>
    </source>
</evidence>
<protein>
    <submittedName>
        <fullName evidence="7">IclR family transcriptional regulator domain-containing protein</fullName>
    </submittedName>
</protein>
<dbReference type="AlphaFoldDB" id="A0A8B6X2G3"/>
<dbReference type="RefSeq" id="WP_028310882.1">
    <property type="nucleotide sequence ID" value="NZ_AXWS01000008.1"/>
</dbReference>
<dbReference type="InterPro" id="IPR029016">
    <property type="entry name" value="GAF-like_dom_sf"/>
</dbReference>
<dbReference type="InterPro" id="IPR050707">
    <property type="entry name" value="HTH_MetabolicPath_Reg"/>
</dbReference>
<organism evidence="6 7">
    <name type="scientific">Derxia gummosa DSM 723</name>
    <dbReference type="NCBI Taxonomy" id="1121388"/>
    <lineage>
        <taxon>Bacteria</taxon>
        <taxon>Pseudomonadati</taxon>
        <taxon>Pseudomonadota</taxon>
        <taxon>Betaproteobacteria</taxon>
        <taxon>Burkholderiales</taxon>
        <taxon>Alcaligenaceae</taxon>
        <taxon>Derxia</taxon>
    </lineage>
</organism>
<evidence type="ECO:0000259" key="4">
    <source>
        <dbReference type="PROSITE" id="PS51077"/>
    </source>
</evidence>
<sequence length="254" mass="28054">MTNELNKRDWIAGLEYGLAVITAFDHANPRLTATQAAERAGLTRTAARRYLLTLVHLGYAASDGKLFWLTPRVLRLGWSYLESARLPRTVHPYLQRITSLVGEAAYCAVLDGDEVVYIARNGANRVQNVGFVLGARVPASVSSAGIAMLATQPPEQFEGWLARQTFHPFTPFTMIDRTSVRQAVDRARMLGYALLEQQMEQNVRGIAVPLRNRVGEVIGALSVSLVMNKESTEQTVERVLPILLEAAHSLMPAI</sequence>
<evidence type="ECO:0000313" key="7">
    <source>
        <dbReference type="RefSeq" id="WP_028310882.1"/>
    </source>
</evidence>
<dbReference type="InterPro" id="IPR036390">
    <property type="entry name" value="WH_DNA-bd_sf"/>
</dbReference>
<reference evidence="7" key="1">
    <citation type="journal article" date="1988" name="J. Mol. Biol.">
        <title>Structure and regulation of controlling sequences for the Streptomyces coelicolor glycerol operon.</title>
        <authorList>
            <person name="Smith C.P."/>
            <person name="Chater K.F."/>
        </authorList>
    </citation>
    <scope>NUCLEOTIDE SEQUENCE</scope>
</reference>